<dbReference type="NCBIfam" id="TIGR02442">
    <property type="entry name" value="Cob-chelat-sub"/>
    <property type="match status" value="1"/>
</dbReference>
<dbReference type="PROSITE" id="PS50234">
    <property type="entry name" value="VWFA"/>
    <property type="match status" value="1"/>
</dbReference>
<evidence type="ECO:0000313" key="8">
    <source>
        <dbReference type="Proteomes" id="UP000078287"/>
    </source>
</evidence>
<keyword evidence="2" id="KW-0547">Nucleotide-binding</keyword>
<name>A0A178MG76_9CHLR</name>
<dbReference type="Pfam" id="PF17863">
    <property type="entry name" value="AAA_lid_2"/>
    <property type="match status" value="1"/>
</dbReference>
<evidence type="ECO:0000256" key="2">
    <source>
        <dbReference type="ARBA" id="ARBA00022741"/>
    </source>
</evidence>
<dbReference type="EMBL" id="LWQS01000036">
    <property type="protein sequence ID" value="OAN47573.1"/>
    <property type="molecule type" value="Genomic_DNA"/>
</dbReference>
<evidence type="ECO:0000256" key="5">
    <source>
        <dbReference type="SAM" id="MobiDB-lite"/>
    </source>
</evidence>
<dbReference type="CDD" id="cd00009">
    <property type="entry name" value="AAA"/>
    <property type="match status" value="1"/>
</dbReference>
<dbReference type="Pfam" id="PF13519">
    <property type="entry name" value="VWA_2"/>
    <property type="match status" value="1"/>
</dbReference>
<dbReference type="Gene3D" id="1.10.8.80">
    <property type="entry name" value="Magnesium chelatase subunit I, C-Terminal domain"/>
    <property type="match status" value="1"/>
</dbReference>
<feature type="compositionally biased region" description="Basic and acidic residues" evidence="5">
    <location>
        <begin position="354"/>
        <end position="364"/>
    </location>
</feature>
<dbReference type="PANTHER" id="PTHR35023:SF1">
    <property type="entry name" value="MG-PROTOPORPHYRIN IX CHELATASE"/>
    <property type="match status" value="1"/>
</dbReference>
<dbReference type="InterPro" id="IPR003593">
    <property type="entry name" value="AAA+_ATPase"/>
</dbReference>
<dbReference type="SMART" id="SM00382">
    <property type="entry name" value="AAA"/>
    <property type="match status" value="1"/>
</dbReference>
<dbReference type="Gene3D" id="3.40.50.300">
    <property type="entry name" value="P-loop containing nucleotide triphosphate hydrolases"/>
    <property type="match status" value="1"/>
</dbReference>
<organism evidence="7 8">
    <name type="scientific">Chloroflexus islandicus</name>
    <dbReference type="NCBI Taxonomy" id="1707952"/>
    <lineage>
        <taxon>Bacteria</taxon>
        <taxon>Bacillati</taxon>
        <taxon>Chloroflexota</taxon>
        <taxon>Chloroflexia</taxon>
        <taxon>Chloroflexales</taxon>
        <taxon>Chloroflexineae</taxon>
        <taxon>Chloroflexaceae</taxon>
        <taxon>Chloroflexus</taxon>
    </lineage>
</organism>
<dbReference type="CDD" id="cd01451">
    <property type="entry name" value="vWA_Magnesium_chelatase"/>
    <property type="match status" value="1"/>
</dbReference>
<dbReference type="Pfam" id="PF01078">
    <property type="entry name" value="Mg_chelatase"/>
    <property type="match status" value="1"/>
</dbReference>
<dbReference type="InterPro" id="IPR012804">
    <property type="entry name" value="Cob_chelat_sub_put"/>
</dbReference>
<gene>
    <name evidence="7" type="ORF">A6A03_09990</name>
</gene>
<dbReference type="InterPro" id="IPR002035">
    <property type="entry name" value="VWF_A"/>
</dbReference>
<dbReference type="SUPFAM" id="SSF53300">
    <property type="entry name" value="vWA-like"/>
    <property type="match status" value="1"/>
</dbReference>
<dbReference type="OrthoDB" id="9775079at2"/>
<comment type="caution">
    <text evidence="7">The sequence shown here is derived from an EMBL/GenBank/DDBJ whole genome shotgun (WGS) entry which is preliminary data.</text>
</comment>
<feature type="compositionally biased region" description="Basic residues" evidence="5">
    <location>
        <begin position="430"/>
        <end position="446"/>
    </location>
</feature>
<dbReference type="SMART" id="SM00327">
    <property type="entry name" value="VWA"/>
    <property type="match status" value="1"/>
</dbReference>
<accession>A0A178MG76</accession>
<dbReference type="InterPro" id="IPR027417">
    <property type="entry name" value="P-loop_NTPase"/>
</dbReference>
<keyword evidence="3" id="KW-0067">ATP-binding</keyword>
<proteinExistence type="inferred from homology"/>
<comment type="similarity">
    <text evidence="1">Belongs to the Mg-chelatase subunits D/I family.</text>
</comment>
<feature type="compositionally biased region" description="Basic and acidic residues" evidence="5">
    <location>
        <begin position="411"/>
        <end position="429"/>
    </location>
</feature>
<dbReference type="SUPFAM" id="SSF52540">
    <property type="entry name" value="P-loop containing nucleoside triphosphate hydrolases"/>
    <property type="match status" value="1"/>
</dbReference>
<dbReference type="InterPro" id="IPR041702">
    <property type="entry name" value="BchD/ChlD_VWA"/>
</dbReference>
<dbReference type="InterPro" id="IPR036465">
    <property type="entry name" value="vWFA_dom_sf"/>
</dbReference>
<dbReference type="RefSeq" id="WP_066783689.1">
    <property type="nucleotide sequence ID" value="NZ_LWQS01000036.1"/>
</dbReference>
<evidence type="ECO:0000259" key="6">
    <source>
        <dbReference type="PROSITE" id="PS50234"/>
    </source>
</evidence>
<keyword evidence="8" id="KW-1185">Reference proteome</keyword>
<feature type="domain" description="VWFA" evidence="6">
    <location>
        <begin position="513"/>
        <end position="694"/>
    </location>
</feature>
<dbReference type="InterPro" id="IPR000523">
    <property type="entry name" value="Mg_chelatse_chII-like_cat_dom"/>
</dbReference>
<dbReference type="InterPro" id="IPR041628">
    <property type="entry name" value="ChlI/MoxR_AAA_lid"/>
</dbReference>
<dbReference type="GO" id="GO:0005524">
    <property type="term" value="F:ATP binding"/>
    <property type="evidence" value="ECO:0007669"/>
    <property type="project" value="UniProtKB-KW"/>
</dbReference>
<evidence type="ECO:0000256" key="1">
    <source>
        <dbReference type="ARBA" id="ARBA00005799"/>
    </source>
</evidence>
<evidence type="ECO:0000313" key="7">
    <source>
        <dbReference type="EMBL" id="OAN47573.1"/>
    </source>
</evidence>
<evidence type="ECO:0000256" key="4">
    <source>
        <dbReference type="ARBA" id="ARBA00030759"/>
    </source>
</evidence>
<evidence type="ECO:0000256" key="3">
    <source>
        <dbReference type="ARBA" id="ARBA00022840"/>
    </source>
</evidence>
<protein>
    <recommendedName>
        <fullName evidence="4">Mg-protoporphyrin IX chelatase</fullName>
    </recommendedName>
</protein>
<dbReference type="AlphaFoldDB" id="A0A178MG76"/>
<dbReference type="Proteomes" id="UP000078287">
    <property type="component" value="Unassembled WGS sequence"/>
</dbReference>
<dbReference type="STRING" id="1707952.A6A03_09990"/>
<dbReference type="InterPro" id="IPR052989">
    <property type="entry name" value="Mg-chelatase_DI-like"/>
</dbReference>
<feature type="compositionally biased region" description="Gly residues" evidence="5">
    <location>
        <begin position="373"/>
        <end position="383"/>
    </location>
</feature>
<dbReference type="Gene3D" id="3.40.50.410">
    <property type="entry name" value="von Willebrand factor, type A domain"/>
    <property type="match status" value="1"/>
</dbReference>
<sequence>MNITSLPQRPVYPFSAIVGQERLKRALILNAINPRIGGVLIRGEKGTAKSTAVRALTRLLPSIKVVVDCPYSCDPDTPATLCASCQTRLAQGPLPTMVRPIRLVELPVSASEDRVVGSLDLEHAITEGQRRFEPGLLAQVNRGVLYVDEVNLLDDHLVDLLLDAAAMGVNTVEREGVSVSHPARFILVGTMNPEEGELRPQLLDRFGLAVEVVGLTDVNDRVAVIERRMAYEADPFGFIQQWHEAEEALAQRIAAARALLPQVRIDRTDMAVVASLCIEMGVDGHRADLTILETARTHAAWSGRRMLLADDIRLAAELALPHRMRRQPFGEVKLDEQRMASILDQYGKRVEEVSAQAEVKKNPDLTDVSNGNDEGGNENGGGSATVPVGGAGTPEATTPTGDKSTGGAEYKAGDIFKPRRLEATPDRLQRHAPGRRSRSRTTRKQGRYITSRRAARVTDLALDATLREAAIYQRKRRTELLHTIGAPHRRHPKVLLKRSDLRQKVRVRRTRNAVCFVVDASWSMAAEERMQATKAAVLSLLRDAYQRRDQVGLVSFQRDYARVLLPLTNSVELAQRRLQSMPTGGKTPLSRGLITAFELLERARRRDTEVVPLMVLLTDGQANVALSDLPPQQEAYRIAEMIAAHQIHSIVIDTEHPNFDRGLSRRLAECLRGVYYRLEELHDDGLVRAVRQQMRS</sequence>
<feature type="region of interest" description="Disordered" evidence="5">
    <location>
        <begin position="354"/>
        <end position="447"/>
    </location>
</feature>
<dbReference type="PANTHER" id="PTHR35023">
    <property type="entry name" value="CHELATASE-RELATED"/>
    <property type="match status" value="1"/>
</dbReference>
<reference evidence="7 8" key="1">
    <citation type="submission" date="2016-04" db="EMBL/GenBank/DDBJ databases">
        <title>Chloroflexus islandicus sp. nov., a thermophilic filamentous anoxygenic phototrophic bacterium from geyser Strokkur (Iceland).</title>
        <authorList>
            <person name="Gaisin V.A."/>
            <person name="Kalashnikov A.M."/>
            <person name="Sukhacheva M.V."/>
            <person name="Grouzdev D.S."/>
            <person name="Ivanov T.M."/>
            <person name="Kuznetsov B."/>
            <person name="Gorlenko V.M."/>
        </authorList>
    </citation>
    <scope>NUCLEOTIDE SEQUENCE [LARGE SCALE GENOMIC DNA]</scope>
    <source>
        <strain evidence="8">isl-2</strain>
    </source>
</reference>